<evidence type="ECO:0000313" key="3">
    <source>
        <dbReference type="EMBL" id="GIH19311.1"/>
    </source>
</evidence>
<feature type="domain" description="IPT/TIG" evidence="2">
    <location>
        <begin position="3"/>
        <end position="83"/>
    </location>
</feature>
<comment type="caution">
    <text evidence="3">The sequence shown here is derived from an EMBL/GenBank/DDBJ whole genome shotgun (WGS) entry which is preliminary data.</text>
</comment>
<proteinExistence type="predicted"/>
<dbReference type="EMBL" id="BONZ01000079">
    <property type="protein sequence ID" value="GIH19311.1"/>
    <property type="molecule type" value="Genomic_DNA"/>
</dbReference>
<protein>
    <recommendedName>
        <fullName evidence="2">IPT/TIG domain-containing protein</fullName>
    </recommendedName>
</protein>
<dbReference type="AlphaFoldDB" id="A0A8J3R399"/>
<evidence type="ECO:0000259" key="2">
    <source>
        <dbReference type="Pfam" id="PF01833"/>
    </source>
</evidence>
<dbReference type="Gene3D" id="2.60.40.10">
    <property type="entry name" value="Immunoglobulins"/>
    <property type="match status" value="1"/>
</dbReference>
<name>A0A8J3R399_9ACTN</name>
<keyword evidence="4" id="KW-1185">Reference proteome</keyword>
<sequence>MGIDSVTPDEGSMRGGFTVTVTGVGFAPGQTTVRICGIDIPPASVPVNPQGNILTFTAPACTAGQTQLLVTTPTGSASTVFVYDEETLPVTGSQIRAPLMAGTGLIVVGALTLVLARRRPRTAAAVTK</sequence>
<dbReference type="SUPFAM" id="SSF81296">
    <property type="entry name" value="E set domains"/>
    <property type="match status" value="1"/>
</dbReference>
<dbReference type="Pfam" id="PF01833">
    <property type="entry name" value="TIG"/>
    <property type="match status" value="1"/>
</dbReference>
<evidence type="ECO:0000256" key="1">
    <source>
        <dbReference type="SAM" id="Phobius"/>
    </source>
</evidence>
<gene>
    <name evidence="3" type="ORF">Raf01_74830</name>
</gene>
<evidence type="ECO:0000313" key="4">
    <source>
        <dbReference type="Proteomes" id="UP000642748"/>
    </source>
</evidence>
<organism evidence="3 4">
    <name type="scientific">Rugosimonospora africana</name>
    <dbReference type="NCBI Taxonomy" id="556532"/>
    <lineage>
        <taxon>Bacteria</taxon>
        <taxon>Bacillati</taxon>
        <taxon>Actinomycetota</taxon>
        <taxon>Actinomycetes</taxon>
        <taxon>Micromonosporales</taxon>
        <taxon>Micromonosporaceae</taxon>
        <taxon>Rugosimonospora</taxon>
    </lineage>
</organism>
<reference evidence="3" key="1">
    <citation type="submission" date="2021-01" db="EMBL/GenBank/DDBJ databases">
        <title>Whole genome shotgun sequence of Rugosimonospora africana NBRC 104875.</title>
        <authorList>
            <person name="Komaki H."/>
            <person name="Tamura T."/>
        </authorList>
    </citation>
    <scope>NUCLEOTIDE SEQUENCE</scope>
    <source>
        <strain evidence="3">NBRC 104875</strain>
    </source>
</reference>
<dbReference type="InterPro" id="IPR002909">
    <property type="entry name" value="IPT_dom"/>
</dbReference>
<feature type="transmembrane region" description="Helical" evidence="1">
    <location>
        <begin position="95"/>
        <end position="116"/>
    </location>
</feature>
<keyword evidence="1" id="KW-0472">Membrane</keyword>
<keyword evidence="1" id="KW-1133">Transmembrane helix</keyword>
<accession>A0A8J3R399</accession>
<dbReference type="GO" id="GO:0005975">
    <property type="term" value="P:carbohydrate metabolic process"/>
    <property type="evidence" value="ECO:0007669"/>
    <property type="project" value="UniProtKB-ARBA"/>
</dbReference>
<keyword evidence="1" id="KW-0812">Transmembrane</keyword>
<dbReference type="Proteomes" id="UP000642748">
    <property type="component" value="Unassembled WGS sequence"/>
</dbReference>
<dbReference type="InterPro" id="IPR014756">
    <property type="entry name" value="Ig_E-set"/>
</dbReference>
<dbReference type="InterPro" id="IPR013783">
    <property type="entry name" value="Ig-like_fold"/>
</dbReference>